<sequence>MKIAITATGNSLNSKVDSRFGRCSYFAVYDMDENQTKFIKNPNKEAAEGAGPAAVQLIAKQGVTQIISGEFGGKAKSILEDLNIQMIMLNGPEKSIQEVLDLMAINK</sequence>
<dbReference type="PANTHER" id="PTHR42983">
    <property type="entry name" value="DINITROGENASE IRON-MOLYBDENUM COFACTOR PROTEIN-RELATED"/>
    <property type="match status" value="1"/>
</dbReference>
<keyword evidence="3" id="KW-1185">Reference proteome</keyword>
<evidence type="ECO:0000313" key="3">
    <source>
        <dbReference type="Proteomes" id="UP000036958"/>
    </source>
</evidence>
<protein>
    <recommendedName>
        <fullName evidence="1">Dinitrogenase iron-molybdenum cofactor biosynthesis domain-containing protein</fullName>
    </recommendedName>
</protein>
<dbReference type="Pfam" id="PF02579">
    <property type="entry name" value="Nitro_FeMo-Co"/>
    <property type="match status" value="1"/>
</dbReference>
<dbReference type="AlphaFoldDB" id="A0A0L8VEG1"/>
<accession>A0A0L8VEG1</accession>
<gene>
    <name evidence="2" type="ORF">NC99_02460</name>
</gene>
<evidence type="ECO:0000313" key="2">
    <source>
        <dbReference type="EMBL" id="KOH46846.1"/>
    </source>
</evidence>
<proteinExistence type="predicted"/>
<dbReference type="InterPro" id="IPR036105">
    <property type="entry name" value="DiNase_FeMo-co_biosyn_sf"/>
</dbReference>
<dbReference type="OrthoDB" id="9807451at2"/>
<dbReference type="EMBL" id="LGIA01000014">
    <property type="protein sequence ID" value="KOH46846.1"/>
    <property type="molecule type" value="Genomic_DNA"/>
</dbReference>
<dbReference type="PANTHER" id="PTHR42983:SF1">
    <property type="entry name" value="IRON-MOLYBDENUM PROTEIN"/>
    <property type="match status" value="1"/>
</dbReference>
<feature type="domain" description="Dinitrogenase iron-molybdenum cofactor biosynthesis" evidence="1">
    <location>
        <begin position="13"/>
        <end position="102"/>
    </location>
</feature>
<dbReference type="RefSeq" id="WP_053178977.1">
    <property type="nucleotide sequence ID" value="NZ_LGIA01000014.1"/>
</dbReference>
<reference evidence="3" key="1">
    <citation type="submission" date="2015-07" db="EMBL/GenBank/DDBJ databases">
        <title>Genome sequencing of Sunxiuqinia dokdonensis strain SK.</title>
        <authorList>
            <person name="Ahn S."/>
            <person name="Kim B.-C."/>
        </authorList>
    </citation>
    <scope>NUCLEOTIDE SEQUENCE [LARGE SCALE GENOMIC DNA]</scope>
    <source>
        <strain evidence="3">SK</strain>
    </source>
</reference>
<organism evidence="2 3">
    <name type="scientific">Sunxiuqinia dokdonensis</name>
    <dbReference type="NCBI Taxonomy" id="1409788"/>
    <lineage>
        <taxon>Bacteria</taxon>
        <taxon>Pseudomonadati</taxon>
        <taxon>Bacteroidota</taxon>
        <taxon>Bacteroidia</taxon>
        <taxon>Marinilabiliales</taxon>
        <taxon>Prolixibacteraceae</taxon>
        <taxon>Sunxiuqinia</taxon>
    </lineage>
</organism>
<name>A0A0L8VEG1_9BACT</name>
<dbReference type="Proteomes" id="UP000036958">
    <property type="component" value="Unassembled WGS sequence"/>
</dbReference>
<evidence type="ECO:0000259" key="1">
    <source>
        <dbReference type="Pfam" id="PF02579"/>
    </source>
</evidence>
<dbReference type="InterPro" id="IPR003731">
    <property type="entry name" value="Di-Nase_FeMo-co_biosynth"/>
</dbReference>
<dbReference type="SUPFAM" id="SSF53146">
    <property type="entry name" value="Nitrogenase accessory factor-like"/>
    <property type="match status" value="1"/>
</dbReference>
<dbReference type="Gene3D" id="3.30.420.130">
    <property type="entry name" value="Dinitrogenase iron-molybdenum cofactor biosynthesis domain"/>
    <property type="match status" value="1"/>
</dbReference>
<dbReference type="STRING" id="1409788.NC99_02460"/>
<comment type="caution">
    <text evidence="2">The sequence shown here is derived from an EMBL/GenBank/DDBJ whole genome shotgun (WGS) entry which is preliminary data.</text>
</comment>